<comment type="subcellular location">
    <subcellularLocation>
        <location evidence="1">Membrane</location>
        <topology evidence="1">Multi-pass membrane protein</topology>
    </subcellularLocation>
</comment>
<dbReference type="RefSeq" id="WP_275582700.1">
    <property type="nucleotide sequence ID" value="NZ_JAFBCV010000006.1"/>
</dbReference>
<sequence length="184" mass="21193">MIFVYGMIAVIIVQRLVEVKLAQQNESWMKAQGGVEAGKDHYPWMVALHVAFFISLLIEVTITPVSFQLLSVIAFLIVLFAQVIRIWALSSLGRYWNTKIIVLPEAPVVEKGPYRFLRHPNYTVVILEVAFIPLMFQAYVTAIVFTILNAWMLSVRIRAEEAALTDETKDYATQFKQKKRFWLI</sequence>
<evidence type="ECO:0000256" key="4">
    <source>
        <dbReference type="ARBA" id="ARBA00023136"/>
    </source>
</evidence>
<dbReference type="PANTHER" id="PTHR43847:SF1">
    <property type="entry name" value="BLL3993 PROTEIN"/>
    <property type="match status" value="1"/>
</dbReference>
<organism evidence="6 7">
    <name type="scientific">Shouchella xiaoxiensis</name>
    <dbReference type="NCBI Taxonomy" id="766895"/>
    <lineage>
        <taxon>Bacteria</taxon>
        <taxon>Bacillati</taxon>
        <taxon>Bacillota</taxon>
        <taxon>Bacilli</taxon>
        <taxon>Bacillales</taxon>
        <taxon>Bacillaceae</taxon>
        <taxon>Shouchella</taxon>
    </lineage>
</organism>
<dbReference type="Gene3D" id="1.20.120.1630">
    <property type="match status" value="1"/>
</dbReference>
<evidence type="ECO:0000256" key="5">
    <source>
        <dbReference type="SAM" id="Phobius"/>
    </source>
</evidence>
<dbReference type="Proteomes" id="UP001179280">
    <property type="component" value="Unassembled WGS sequence"/>
</dbReference>
<accession>A0ABS2STV3</accession>
<keyword evidence="6" id="KW-0808">Transferase</keyword>
<evidence type="ECO:0000313" key="6">
    <source>
        <dbReference type="EMBL" id="MBM7838960.1"/>
    </source>
</evidence>
<evidence type="ECO:0000256" key="1">
    <source>
        <dbReference type="ARBA" id="ARBA00004141"/>
    </source>
</evidence>
<feature type="transmembrane region" description="Helical" evidence="5">
    <location>
        <begin position="122"/>
        <end position="148"/>
    </location>
</feature>
<dbReference type="Pfam" id="PF04140">
    <property type="entry name" value="ICMT"/>
    <property type="match status" value="1"/>
</dbReference>
<keyword evidence="4 5" id="KW-0472">Membrane</keyword>
<evidence type="ECO:0000256" key="3">
    <source>
        <dbReference type="ARBA" id="ARBA00022989"/>
    </source>
</evidence>
<comment type="caution">
    <text evidence="6">The sequence shown here is derived from an EMBL/GenBank/DDBJ whole genome shotgun (WGS) entry which is preliminary data.</text>
</comment>
<dbReference type="GO" id="GO:0032259">
    <property type="term" value="P:methylation"/>
    <property type="evidence" value="ECO:0007669"/>
    <property type="project" value="UniProtKB-KW"/>
</dbReference>
<evidence type="ECO:0000256" key="2">
    <source>
        <dbReference type="ARBA" id="ARBA00022692"/>
    </source>
</evidence>
<keyword evidence="2 5" id="KW-0812">Transmembrane</keyword>
<proteinExistence type="predicted"/>
<dbReference type="PANTHER" id="PTHR43847">
    <property type="entry name" value="BLL3993 PROTEIN"/>
    <property type="match status" value="1"/>
</dbReference>
<feature type="transmembrane region" description="Helical" evidence="5">
    <location>
        <begin position="69"/>
        <end position="88"/>
    </location>
</feature>
<evidence type="ECO:0000313" key="7">
    <source>
        <dbReference type="Proteomes" id="UP001179280"/>
    </source>
</evidence>
<feature type="transmembrane region" description="Helical" evidence="5">
    <location>
        <begin position="42"/>
        <end position="62"/>
    </location>
</feature>
<dbReference type="EMBL" id="JAFBCV010000006">
    <property type="protein sequence ID" value="MBM7838960.1"/>
    <property type="molecule type" value="Genomic_DNA"/>
</dbReference>
<keyword evidence="3 5" id="KW-1133">Transmembrane helix</keyword>
<protein>
    <submittedName>
        <fullName evidence="6">Methyltransferase</fullName>
    </submittedName>
</protein>
<dbReference type="InterPro" id="IPR007269">
    <property type="entry name" value="ICMT_MeTrfase"/>
</dbReference>
<dbReference type="GO" id="GO:0008168">
    <property type="term" value="F:methyltransferase activity"/>
    <property type="evidence" value="ECO:0007669"/>
    <property type="project" value="UniProtKB-KW"/>
</dbReference>
<keyword evidence="6" id="KW-0489">Methyltransferase</keyword>
<gene>
    <name evidence="6" type="ORF">JOC54_002230</name>
</gene>
<dbReference type="InterPro" id="IPR052527">
    <property type="entry name" value="Metal_cation-efflux_comp"/>
</dbReference>
<name>A0ABS2STV3_9BACI</name>
<reference evidence="6" key="1">
    <citation type="submission" date="2021-01" db="EMBL/GenBank/DDBJ databases">
        <title>Genomic Encyclopedia of Type Strains, Phase IV (KMG-IV): sequencing the most valuable type-strain genomes for metagenomic binning, comparative biology and taxonomic classification.</title>
        <authorList>
            <person name="Goeker M."/>
        </authorList>
    </citation>
    <scope>NUCLEOTIDE SEQUENCE</scope>
    <source>
        <strain evidence="6">DSM 21943</strain>
    </source>
</reference>
<keyword evidence="7" id="KW-1185">Reference proteome</keyword>